<name>A0ABQ6I793_9MICO</name>
<protein>
    <submittedName>
        <fullName evidence="2">Uncharacterized protein</fullName>
    </submittedName>
</protein>
<feature type="transmembrane region" description="Helical" evidence="1">
    <location>
        <begin position="31"/>
        <end position="51"/>
    </location>
</feature>
<keyword evidence="1" id="KW-0472">Membrane</keyword>
<evidence type="ECO:0000313" key="3">
    <source>
        <dbReference type="Proteomes" id="UP001157091"/>
    </source>
</evidence>
<keyword evidence="3" id="KW-1185">Reference proteome</keyword>
<keyword evidence="1" id="KW-1133">Transmembrane helix</keyword>
<reference evidence="3" key="1">
    <citation type="journal article" date="2019" name="Int. J. Syst. Evol. Microbiol.">
        <title>The Global Catalogue of Microorganisms (GCM) 10K type strain sequencing project: providing services to taxonomists for standard genome sequencing and annotation.</title>
        <authorList>
            <consortium name="The Broad Institute Genomics Platform"/>
            <consortium name="The Broad Institute Genome Sequencing Center for Infectious Disease"/>
            <person name="Wu L."/>
            <person name="Ma J."/>
        </authorList>
    </citation>
    <scope>NUCLEOTIDE SEQUENCE [LARGE SCALE GENOMIC DNA]</scope>
    <source>
        <strain evidence="3">NBRC 106348</strain>
    </source>
</reference>
<proteinExistence type="predicted"/>
<evidence type="ECO:0000256" key="1">
    <source>
        <dbReference type="SAM" id="Phobius"/>
    </source>
</evidence>
<dbReference type="Proteomes" id="UP001157091">
    <property type="component" value="Unassembled WGS sequence"/>
</dbReference>
<gene>
    <name evidence="2" type="ORF">GCM10025864_39200</name>
</gene>
<dbReference type="EMBL" id="BSUK01000001">
    <property type="protein sequence ID" value="GMA26161.1"/>
    <property type="molecule type" value="Genomic_DNA"/>
</dbReference>
<comment type="caution">
    <text evidence="2">The sequence shown here is derived from an EMBL/GenBank/DDBJ whole genome shotgun (WGS) entry which is preliminary data.</text>
</comment>
<sequence>MTWPKIVLLAWFAFSALVTIATIGKPRKPTTPGVATGSIVILGVVVWLVVIA</sequence>
<accession>A0ABQ6I793</accession>
<organism evidence="2 3">
    <name type="scientific">Luteimicrobium album</name>
    <dbReference type="NCBI Taxonomy" id="1054550"/>
    <lineage>
        <taxon>Bacteria</taxon>
        <taxon>Bacillati</taxon>
        <taxon>Actinomycetota</taxon>
        <taxon>Actinomycetes</taxon>
        <taxon>Micrococcales</taxon>
        <taxon>Luteimicrobium</taxon>
    </lineage>
</organism>
<keyword evidence="1" id="KW-0812">Transmembrane</keyword>
<evidence type="ECO:0000313" key="2">
    <source>
        <dbReference type="EMBL" id="GMA26161.1"/>
    </source>
</evidence>
<dbReference type="RefSeq" id="WP_284294517.1">
    <property type="nucleotide sequence ID" value="NZ_BSUK01000001.1"/>
</dbReference>